<keyword evidence="3" id="KW-1185">Reference proteome</keyword>
<comment type="caution">
    <text evidence="2">The sequence shown here is derived from an EMBL/GenBank/DDBJ whole genome shotgun (WGS) entry which is preliminary data.</text>
</comment>
<reference evidence="2 3" key="1">
    <citation type="journal article" date="2022" name="Nat. Genet.">
        <title>Improved pea reference genome and pan-genome highlight genomic features and evolutionary characteristics.</title>
        <authorList>
            <person name="Yang T."/>
            <person name="Liu R."/>
            <person name="Luo Y."/>
            <person name="Hu S."/>
            <person name="Wang D."/>
            <person name="Wang C."/>
            <person name="Pandey M.K."/>
            <person name="Ge S."/>
            <person name="Xu Q."/>
            <person name="Li N."/>
            <person name="Li G."/>
            <person name="Huang Y."/>
            <person name="Saxena R.K."/>
            <person name="Ji Y."/>
            <person name="Li M."/>
            <person name="Yan X."/>
            <person name="He Y."/>
            <person name="Liu Y."/>
            <person name="Wang X."/>
            <person name="Xiang C."/>
            <person name="Varshney R.K."/>
            <person name="Ding H."/>
            <person name="Gao S."/>
            <person name="Zong X."/>
        </authorList>
    </citation>
    <scope>NUCLEOTIDE SEQUENCE [LARGE SCALE GENOMIC DNA]</scope>
    <source>
        <strain evidence="2 3">cv. Zhongwan 6</strain>
    </source>
</reference>
<evidence type="ECO:0000256" key="1">
    <source>
        <dbReference type="SAM" id="MobiDB-lite"/>
    </source>
</evidence>
<gene>
    <name evidence="2" type="ORF">KIW84_074844</name>
</gene>
<feature type="compositionally biased region" description="Low complexity" evidence="1">
    <location>
        <begin position="32"/>
        <end position="49"/>
    </location>
</feature>
<organism evidence="2 3">
    <name type="scientific">Pisum sativum</name>
    <name type="common">Garden pea</name>
    <name type="synonym">Lathyrus oleraceus</name>
    <dbReference type="NCBI Taxonomy" id="3888"/>
    <lineage>
        <taxon>Eukaryota</taxon>
        <taxon>Viridiplantae</taxon>
        <taxon>Streptophyta</taxon>
        <taxon>Embryophyta</taxon>
        <taxon>Tracheophyta</taxon>
        <taxon>Spermatophyta</taxon>
        <taxon>Magnoliopsida</taxon>
        <taxon>eudicotyledons</taxon>
        <taxon>Gunneridae</taxon>
        <taxon>Pentapetalae</taxon>
        <taxon>rosids</taxon>
        <taxon>fabids</taxon>
        <taxon>Fabales</taxon>
        <taxon>Fabaceae</taxon>
        <taxon>Papilionoideae</taxon>
        <taxon>50 kb inversion clade</taxon>
        <taxon>NPAAA clade</taxon>
        <taxon>Hologalegina</taxon>
        <taxon>IRL clade</taxon>
        <taxon>Fabeae</taxon>
        <taxon>Lathyrus</taxon>
    </lineage>
</organism>
<evidence type="ECO:0000313" key="3">
    <source>
        <dbReference type="Proteomes" id="UP001058974"/>
    </source>
</evidence>
<feature type="compositionally biased region" description="Polar residues" evidence="1">
    <location>
        <begin position="200"/>
        <end position="209"/>
    </location>
</feature>
<name>A0A9D4ZZ48_PEA</name>
<evidence type="ECO:0008006" key="4">
    <source>
        <dbReference type="Google" id="ProtNLM"/>
    </source>
</evidence>
<protein>
    <recommendedName>
        <fullName evidence="4">Retrotransposon gag domain-containing protein</fullName>
    </recommendedName>
</protein>
<dbReference type="EMBL" id="JAMSHJ010000007">
    <property type="protein sequence ID" value="KAI5389349.1"/>
    <property type="molecule type" value="Genomic_DNA"/>
</dbReference>
<dbReference type="Gramene" id="Psat07G0484400-T1">
    <property type="protein sequence ID" value="KAI5389349.1"/>
    <property type="gene ID" value="KIW84_074844"/>
</dbReference>
<sequence>MGHRLSHLMVSELVDSARTEVMVQNARNVRRGMSAGRGSSRGVGRNVSGEATPEGVANIPMGREDHSQTGTNSQADTRDVRELAASVLVQTQQNAQILQITRDHQLFQQQQRENVHEDTGLNSFLKGMMTVGEYTWKFESLLKYSEFYRLHPREEWMCEKYQDGLIYDIQRAVLPLHNMRFGELIERCLELEGIDNRKNQYGSGVPTRNNNHKGHFERGHGGRTQQGGRPYQRPTPYHNQDSRRLMFKCYICGGAHLNKDCPNRNIGACFLVVRRVIFSKIIPKDKINQQARRAS</sequence>
<proteinExistence type="predicted"/>
<accession>A0A9D4ZZ48</accession>
<dbReference type="AlphaFoldDB" id="A0A9D4ZZ48"/>
<evidence type="ECO:0000313" key="2">
    <source>
        <dbReference type="EMBL" id="KAI5389349.1"/>
    </source>
</evidence>
<feature type="region of interest" description="Disordered" evidence="1">
    <location>
        <begin position="32"/>
        <end position="76"/>
    </location>
</feature>
<dbReference type="Proteomes" id="UP001058974">
    <property type="component" value="Chromosome 7"/>
</dbReference>
<feature type="region of interest" description="Disordered" evidence="1">
    <location>
        <begin position="200"/>
        <end position="239"/>
    </location>
</feature>